<dbReference type="PANTHER" id="PTHR48041:SF125">
    <property type="entry name" value="ABC TRANSPORTER G FAMILY"/>
    <property type="match status" value="1"/>
</dbReference>
<evidence type="ECO:0000256" key="1">
    <source>
        <dbReference type="ARBA" id="ARBA00004141"/>
    </source>
</evidence>
<dbReference type="AlphaFoldDB" id="A0A9D4TGH7"/>
<keyword evidence="7 9" id="KW-0472">Membrane</keyword>
<evidence type="ECO:0000313" key="11">
    <source>
        <dbReference type="EMBL" id="KAI3424925.1"/>
    </source>
</evidence>
<reference evidence="11" key="2">
    <citation type="submission" date="2020-11" db="EMBL/GenBank/DDBJ databases">
        <authorList>
            <person name="Cecchin M."/>
            <person name="Marcolungo L."/>
            <person name="Rossato M."/>
            <person name="Girolomoni L."/>
            <person name="Cosentino E."/>
            <person name="Cuine S."/>
            <person name="Li-Beisson Y."/>
            <person name="Delledonne M."/>
            <person name="Ballottari M."/>
        </authorList>
    </citation>
    <scope>NUCLEOTIDE SEQUENCE</scope>
    <source>
        <strain evidence="11">211/11P</strain>
        <tissue evidence="11">Whole cell</tissue>
    </source>
</reference>
<name>A0A9D4TGH7_CHLVU</name>
<evidence type="ECO:0000256" key="7">
    <source>
        <dbReference type="ARBA" id="ARBA00023136"/>
    </source>
</evidence>
<dbReference type="OrthoDB" id="566375at2759"/>
<dbReference type="Gene3D" id="3.40.50.300">
    <property type="entry name" value="P-loop containing nucleotide triphosphate hydrolases"/>
    <property type="match status" value="1"/>
</dbReference>
<feature type="compositionally biased region" description="Low complexity" evidence="8">
    <location>
        <begin position="372"/>
        <end position="389"/>
    </location>
</feature>
<dbReference type="Pfam" id="PF00005">
    <property type="entry name" value="ABC_tran"/>
    <property type="match status" value="1"/>
</dbReference>
<evidence type="ECO:0000256" key="3">
    <source>
        <dbReference type="ARBA" id="ARBA00022692"/>
    </source>
</evidence>
<dbReference type="InterPro" id="IPR013525">
    <property type="entry name" value="ABC2_TM"/>
</dbReference>
<feature type="region of interest" description="Disordered" evidence="8">
    <location>
        <begin position="369"/>
        <end position="398"/>
    </location>
</feature>
<dbReference type="GO" id="GO:0005524">
    <property type="term" value="F:ATP binding"/>
    <property type="evidence" value="ECO:0007669"/>
    <property type="project" value="UniProtKB-KW"/>
</dbReference>
<dbReference type="InterPro" id="IPR050352">
    <property type="entry name" value="ABCG_transporters"/>
</dbReference>
<dbReference type="SMART" id="SM00382">
    <property type="entry name" value="AAA"/>
    <property type="match status" value="1"/>
</dbReference>
<evidence type="ECO:0000256" key="2">
    <source>
        <dbReference type="ARBA" id="ARBA00022448"/>
    </source>
</evidence>
<evidence type="ECO:0000256" key="9">
    <source>
        <dbReference type="SAM" id="Phobius"/>
    </source>
</evidence>
<feature type="transmembrane region" description="Helical" evidence="9">
    <location>
        <begin position="611"/>
        <end position="628"/>
    </location>
</feature>
<sequence length="732" mass="80176">MPAAVAQGSPGDVVVAIDVPHDAGKVPRDSDVMGETPPEVTVAFEAISFWVPATLGPPSTFSKDGLKRLVPGMAKATKETKDDMRQVLFNIRGSCEPGEMLALMGPSGGGKTTLLSLLGGRAPKRTQQDGRVTFNGSRLNKRVKRQIGFVLQDDLLYATLTVQETLYFAAMLRLPKHKTKAQKLERVDAVIKALGLERCRDTIIGDHMRRGVSGGERKRVSVGHELLINPAILLLDEPTSGLDSSAARKMVELLRELASSGRVVITTIHQPSSNIYQKLDTVLLLSQGHPIFYGKGSQAAPWFERLGVACPYGVNIADWILDLASGEVTGKEKTGEEQRLHLISVSEQYLEQQPGGYMGGGIDVEAFHSSGPIPSASRSRTPSRSSSSSGMGDLEAGEMSEVRLRPAAGTANVQGSRMDSTRVVDRSQTGLAAQKAGASRWGASYWTQFTTLFVRAIRVRRFETLSQQDLAQFLCVAAVCGMIWWQVGQTNTVYGAQNTTGLLFFEALFLAFRTMFVSLFCWPQEHKMMTKERASGMYRLSAFYLARSASDIPADLTIPTIFIAITYLMAGLRHGGYFFLNWLSVMLSTLVAQAFGLFLGATVMNAKTAQTICAVIMLTFMLVGGFYVTNIPVWIGWIKWISFLTYAFNLLLKLEFGGRTFYDCSLQQKDFNPSDPWNYVASGQCVEVTDINAALNSTTDLNGPKWEAAVLIGFLIVSRIAVYLALRFKTKP</sequence>
<dbReference type="Proteomes" id="UP001055712">
    <property type="component" value="Unassembled WGS sequence"/>
</dbReference>
<dbReference type="GO" id="GO:0140359">
    <property type="term" value="F:ABC-type transporter activity"/>
    <property type="evidence" value="ECO:0007669"/>
    <property type="project" value="InterPro"/>
</dbReference>
<organism evidence="11 12">
    <name type="scientific">Chlorella vulgaris</name>
    <name type="common">Green alga</name>
    <dbReference type="NCBI Taxonomy" id="3077"/>
    <lineage>
        <taxon>Eukaryota</taxon>
        <taxon>Viridiplantae</taxon>
        <taxon>Chlorophyta</taxon>
        <taxon>core chlorophytes</taxon>
        <taxon>Trebouxiophyceae</taxon>
        <taxon>Chlorellales</taxon>
        <taxon>Chlorellaceae</taxon>
        <taxon>Chlorella clade</taxon>
        <taxon>Chlorella</taxon>
    </lineage>
</organism>
<comment type="subcellular location">
    <subcellularLocation>
        <location evidence="1">Membrane</location>
        <topology evidence="1">Multi-pass membrane protein</topology>
    </subcellularLocation>
</comment>
<dbReference type="PROSITE" id="PS50893">
    <property type="entry name" value="ABC_TRANSPORTER_2"/>
    <property type="match status" value="1"/>
</dbReference>
<keyword evidence="4" id="KW-0547">Nucleotide-binding</keyword>
<evidence type="ECO:0000256" key="6">
    <source>
        <dbReference type="ARBA" id="ARBA00022989"/>
    </source>
</evidence>
<feature type="transmembrane region" description="Helical" evidence="9">
    <location>
        <begin position="708"/>
        <end position="726"/>
    </location>
</feature>
<evidence type="ECO:0000259" key="10">
    <source>
        <dbReference type="PROSITE" id="PS50893"/>
    </source>
</evidence>
<dbReference type="GO" id="GO:0016020">
    <property type="term" value="C:membrane"/>
    <property type="evidence" value="ECO:0007669"/>
    <property type="project" value="UniProtKB-SubCell"/>
</dbReference>
<protein>
    <recommendedName>
        <fullName evidence="10">ABC transporter domain-containing protein</fullName>
    </recommendedName>
</protein>
<evidence type="ECO:0000256" key="8">
    <source>
        <dbReference type="SAM" id="MobiDB-lite"/>
    </source>
</evidence>
<accession>A0A9D4TGH7</accession>
<dbReference type="EMBL" id="SIDB01000012">
    <property type="protein sequence ID" value="KAI3424925.1"/>
    <property type="molecule type" value="Genomic_DNA"/>
</dbReference>
<dbReference type="PANTHER" id="PTHR48041">
    <property type="entry name" value="ABC TRANSPORTER G FAMILY MEMBER 28"/>
    <property type="match status" value="1"/>
</dbReference>
<keyword evidence="6 9" id="KW-1133">Transmembrane helix</keyword>
<keyword evidence="5" id="KW-0067">ATP-binding</keyword>
<dbReference type="InterPro" id="IPR027417">
    <property type="entry name" value="P-loop_NTPase"/>
</dbReference>
<evidence type="ECO:0000256" key="4">
    <source>
        <dbReference type="ARBA" id="ARBA00022741"/>
    </source>
</evidence>
<gene>
    <name evidence="11" type="ORF">D9Q98_008309</name>
</gene>
<feature type="transmembrane region" description="Helical" evidence="9">
    <location>
        <begin position="576"/>
        <end position="599"/>
    </location>
</feature>
<reference evidence="11" key="1">
    <citation type="journal article" date="2019" name="Plant J.">
        <title>Chlorella vulgaris genome assembly and annotation reveals the molecular basis for metabolic acclimation to high light conditions.</title>
        <authorList>
            <person name="Cecchin M."/>
            <person name="Marcolungo L."/>
            <person name="Rossato M."/>
            <person name="Girolomoni L."/>
            <person name="Cosentino E."/>
            <person name="Cuine S."/>
            <person name="Li-Beisson Y."/>
            <person name="Delledonne M."/>
            <person name="Ballottari M."/>
        </authorList>
    </citation>
    <scope>NUCLEOTIDE SEQUENCE</scope>
    <source>
        <strain evidence="11">211/11P</strain>
    </source>
</reference>
<dbReference type="GO" id="GO:0016887">
    <property type="term" value="F:ATP hydrolysis activity"/>
    <property type="evidence" value="ECO:0007669"/>
    <property type="project" value="InterPro"/>
</dbReference>
<feature type="domain" description="ABC transporter" evidence="10">
    <location>
        <begin position="68"/>
        <end position="312"/>
    </location>
</feature>
<dbReference type="InterPro" id="IPR003439">
    <property type="entry name" value="ABC_transporter-like_ATP-bd"/>
</dbReference>
<proteinExistence type="predicted"/>
<keyword evidence="2" id="KW-0813">Transport</keyword>
<feature type="transmembrane region" description="Helical" evidence="9">
    <location>
        <begin position="543"/>
        <end position="570"/>
    </location>
</feature>
<keyword evidence="12" id="KW-1185">Reference proteome</keyword>
<comment type="caution">
    <text evidence="11">The sequence shown here is derived from an EMBL/GenBank/DDBJ whole genome shotgun (WGS) entry which is preliminary data.</text>
</comment>
<evidence type="ECO:0000313" key="12">
    <source>
        <dbReference type="Proteomes" id="UP001055712"/>
    </source>
</evidence>
<feature type="transmembrane region" description="Helical" evidence="9">
    <location>
        <begin position="499"/>
        <end position="522"/>
    </location>
</feature>
<dbReference type="InterPro" id="IPR003593">
    <property type="entry name" value="AAA+_ATPase"/>
</dbReference>
<dbReference type="Pfam" id="PF01061">
    <property type="entry name" value="ABC2_membrane"/>
    <property type="match status" value="1"/>
</dbReference>
<keyword evidence="3 9" id="KW-0812">Transmembrane</keyword>
<evidence type="ECO:0000256" key="5">
    <source>
        <dbReference type="ARBA" id="ARBA00022840"/>
    </source>
</evidence>
<dbReference type="SUPFAM" id="SSF52540">
    <property type="entry name" value="P-loop containing nucleoside triphosphate hydrolases"/>
    <property type="match status" value="1"/>
</dbReference>